<gene>
    <name evidence="4" type="ORF">WDV06_21925</name>
</gene>
<dbReference type="PANTHER" id="PTHR42736:SF1">
    <property type="entry name" value="PROTEIN-GLUTAMINE GAMMA-GLUTAMYLTRANSFERASE"/>
    <property type="match status" value="1"/>
</dbReference>
<dbReference type="Pfam" id="PF11992">
    <property type="entry name" value="TgpA_N"/>
    <property type="match status" value="1"/>
</dbReference>
<dbReference type="InterPro" id="IPR002931">
    <property type="entry name" value="Transglutaminase-like"/>
</dbReference>
<dbReference type="InterPro" id="IPR038765">
    <property type="entry name" value="Papain-like_cys_pep_sf"/>
</dbReference>
<feature type="transmembrane region" description="Helical" evidence="2">
    <location>
        <begin position="144"/>
        <end position="162"/>
    </location>
</feature>
<feature type="transmembrane region" description="Helical" evidence="2">
    <location>
        <begin position="643"/>
        <end position="663"/>
    </location>
</feature>
<evidence type="ECO:0000313" key="4">
    <source>
        <dbReference type="EMBL" id="MFH7597741.1"/>
    </source>
</evidence>
<keyword evidence="2" id="KW-1133">Transmembrane helix</keyword>
<dbReference type="Proteomes" id="UP001610631">
    <property type="component" value="Unassembled WGS sequence"/>
</dbReference>
<dbReference type="PANTHER" id="PTHR42736">
    <property type="entry name" value="PROTEIN-GLUTAMINE GAMMA-GLUTAMYLTRANSFERASE"/>
    <property type="match status" value="1"/>
</dbReference>
<evidence type="ECO:0000256" key="2">
    <source>
        <dbReference type="SAM" id="Phobius"/>
    </source>
</evidence>
<dbReference type="SUPFAM" id="SSF54001">
    <property type="entry name" value="Cysteine proteinases"/>
    <property type="match status" value="1"/>
</dbReference>
<feature type="transmembrane region" description="Helical" evidence="2">
    <location>
        <begin position="168"/>
        <end position="184"/>
    </location>
</feature>
<dbReference type="EMBL" id="JBBDHD010000060">
    <property type="protein sequence ID" value="MFH7597741.1"/>
    <property type="molecule type" value="Genomic_DNA"/>
</dbReference>
<name>A0ABW7PH59_9ACTN</name>
<dbReference type="InterPro" id="IPR052901">
    <property type="entry name" value="Bact_TGase-like"/>
</dbReference>
<sequence>MSGRTRLTVFGALATLLTAWSLAPLVESSGWLVQAALLLAVQAAVGAGGRRVPLARSLTVGAQLLVSLLLLAFLFAGKAESTGSGPLAFLVTDFAGLFQQGVRDVGEFAIPAPLTDGIRLLLLAGVLLVGLVVDALAVTLRTAAAAGLPLLALYSVAAGLSAGQGQPWLAFLLAGAGYLMLLLSEGRDRLAQWGRVFGGAPEARTPASAASGYGANGAGGARAVAPVRTGRRIGAVALGLALAVPAALPSLGAGMLGAQGEDAPSAGGGGGTISAVNPLVSLQSSLNAQDNRVVMKYRTDSPQLGEQYLRILALDEFNGVRWEASARPLTDVPQRLPNPSGLTAEVRENAVEVRTTVSAADTYAQRYLPMPYPATQVDIPGKWRFEPAGRTLVGDQLGKDRFQNVQGAQYTVRSLLLRPTAEQLQSAPPANAAVHAEYTKLPDNLPPVVAETARRVTQGAKDDYARAVKLQDFFAVSGGFRYDTKVSSGTGSQAIVRFLEDKEGFCVHFAFSMAAMSRTLGIPARVAVGFTPGEKQSDGTVNVSMRDAHAWPELYFEGVGWTRFEPTPRSGITLPDYSRPEAPAPQPSASSAAPSPSAAAPSAAPSQSGEACPPAQKKLGECGGPVAQQSTGSGSGGVSAGTVLAWTVLVLLVAAVPLLPLLWRRRVRERRLGSGDVLAAWRELGDCAWDVGVPPDEALSPRGAAGRIVLLGRLEGEAAEAVHRVAGAVERALYAPPGAAGAYAGLSADVLTARTALLAATDRPTRLRALLLPRSGSRLATAFSARLSAWSAALTRLGTRIRLPLRTRG</sequence>
<comment type="caution">
    <text evidence="4">The sequence shown here is derived from an EMBL/GenBank/DDBJ whole genome shotgun (WGS) entry which is preliminary data.</text>
</comment>
<reference evidence="4 5" key="1">
    <citation type="submission" date="2024-03" db="EMBL/GenBank/DDBJ databases">
        <title>Whole genome sequencing of Streptomyces racemochromogenes, to identify antimicrobial biosynthetic gene clusters.</title>
        <authorList>
            <person name="Suryawanshi P."/>
            <person name="Krishnaraj P.U."/>
            <person name="Arun Y.P."/>
            <person name="Suryawanshi M.P."/>
            <person name="Rakshit O."/>
        </authorList>
    </citation>
    <scope>NUCLEOTIDE SEQUENCE [LARGE SCALE GENOMIC DNA]</scope>
    <source>
        <strain evidence="4 5">AUDT626</strain>
    </source>
</reference>
<proteinExistence type="predicted"/>
<keyword evidence="2" id="KW-0472">Membrane</keyword>
<feature type="domain" description="Transglutaminase-like" evidence="3">
    <location>
        <begin position="498"/>
        <end position="568"/>
    </location>
</feature>
<feature type="transmembrane region" description="Helical" evidence="2">
    <location>
        <begin position="60"/>
        <end position="77"/>
    </location>
</feature>
<feature type="transmembrane region" description="Helical" evidence="2">
    <location>
        <begin position="118"/>
        <end position="137"/>
    </location>
</feature>
<dbReference type="Pfam" id="PF01841">
    <property type="entry name" value="Transglut_core"/>
    <property type="match status" value="1"/>
</dbReference>
<evidence type="ECO:0000259" key="3">
    <source>
        <dbReference type="SMART" id="SM00460"/>
    </source>
</evidence>
<feature type="region of interest" description="Disordered" evidence="1">
    <location>
        <begin position="572"/>
        <end position="617"/>
    </location>
</feature>
<dbReference type="InterPro" id="IPR021878">
    <property type="entry name" value="TgpA_N"/>
</dbReference>
<evidence type="ECO:0000256" key="1">
    <source>
        <dbReference type="SAM" id="MobiDB-lite"/>
    </source>
</evidence>
<feature type="transmembrane region" description="Helical" evidence="2">
    <location>
        <begin position="31"/>
        <end position="48"/>
    </location>
</feature>
<keyword evidence="5" id="KW-1185">Reference proteome</keyword>
<feature type="transmembrane region" description="Helical" evidence="2">
    <location>
        <begin position="235"/>
        <end position="256"/>
    </location>
</feature>
<dbReference type="SMART" id="SM00460">
    <property type="entry name" value="TGc"/>
    <property type="match status" value="1"/>
</dbReference>
<evidence type="ECO:0000313" key="5">
    <source>
        <dbReference type="Proteomes" id="UP001610631"/>
    </source>
</evidence>
<keyword evidence="2" id="KW-0812">Transmembrane</keyword>
<accession>A0ABW7PH59</accession>
<dbReference type="RefSeq" id="WP_395511470.1">
    <property type="nucleotide sequence ID" value="NZ_JBBDHD010000060.1"/>
</dbReference>
<feature type="compositionally biased region" description="Low complexity" evidence="1">
    <location>
        <begin position="587"/>
        <end position="608"/>
    </location>
</feature>
<organism evidence="4 5">
    <name type="scientific">Streptomyces racemochromogenes</name>
    <dbReference type="NCBI Taxonomy" id="67353"/>
    <lineage>
        <taxon>Bacteria</taxon>
        <taxon>Bacillati</taxon>
        <taxon>Actinomycetota</taxon>
        <taxon>Actinomycetes</taxon>
        <taxon>Kitasatosporales</taxon>
        <taxon>Streptomycetaceae</taxon>
        <taxon>Streptomyces</taxon>
    </lineage>
</organism>
<dbReference type="Gene3D" id="3.10.620.30">
    <property type="match status" value="1"/>
</dbReference>
<protein>
    <submittedName>
        <fullName evidence="4">DUF3488 and transglutaminase-like domain-containing protein</fullName>
    </submittedName>
</protein>